<protein>
    <submittedName>
        <fullName evidence="3">Rab-like protein</fullName>
    </submittedName>
</protein>
<dbReference type="SMART" id="SM00175">
    <property type="entry name" value="RAB"/>
    <property type="match status" value="1"/>
</dbReference>
<dbReference type="Pfam" id="PF00071">
    <property type="entry name" value="Ras"/>
    <property type="match status" value="1"/>
</dbReference>
<dbReference type="GO" id="GO:0005525">
    <property type="term" value="F:GTP binding"/>
    <property type="evidence" value="ECO:0007669"/>
    <property type="project" value="UniProtKB-KW"/>
</dbReference>
<dbReference type="InterPro" id="IPR001806">
    <property type="entry name" value="Small_GTPase"/>
</dbReference>
<dbReference type="PROSITE" id="PS51419">
    <property type="entry name" value="RAB"/>
    <property type="match status" value="1"/>
</dbReference>
<dbReference type="InterPro" id="IPR027417">
    <property type="entry name" value="P-loop_NTPase"/>
</dbReference>
<dbReference type="PRINTS" id="PR00449">
    <property type="entry name" value="RASTRNSFRMNG"/>
</dbReference>
<feature type="non-terminal residue" evidence="3">
    <location>
        <position position="115"/>
    </location>
</feature>
<dbReference type="SMART" id="SM00173">
    <property type="entry name" value="RAS"/>
    <property type="match status" value="1"/>
</dbReference>
<evidence type="ECO:0000256" key="2">
    <source>
        <dbReference type="ARBA" id="ARBA00023134"/>
    </source>
</evidence>
<keyword evidence="1" id="KW-0547">Nucleotide-binding</keyword>
<evidence type="ECO:0000313" key="3">
    <source>
        <dbReference type="EMBL" id="JAP91174.1"/>
    </source>
</evidence>
<name>A0A146K5L8_9EUKA</name>
<evidence type="ECO:0000256" key="1">
    <source>
        <dbReference type="ARBA" id="ARBA00022741"/>
    </source>
</evidence>
<dbReference type="CDD" id="cd00154">
    <property type="entry name" value="Rab"/>
    <property type="match status" value="1"/>
</dbReference>
<dbReference type="SUPFAM" id="SSF52540">
    <property type="entry name" value="P-loop containing nucleoside triphosphate hydrolases"/>
    <property type="match status" value="1"/>
</dbReference>
<keyword evidence="2" id="KW-0342">GTP-binding</keyword>
<dbReference type="GO" id="GO:0003924">
    <property type="term" value="F:GTPase activity"/>
    <property type="evidence" value="ECO:0007669"/>
    <property type="project" value="InterPro"/>
</dbReference>
<dbReference type="PANTHER" id="PTHR47977">
    <property type="entry name" value="RAS-RELATED PROTEIN RAB"/>
    <property type="match status" value="1"/>
</dbReference>
<dbReference type="AlphaFoldDB" id="A0A146K5L8"/>
<feature type="non-terminal residue" evidence="3">
    <location>
        <position position="1"/>
    </location>
</feature>
<dbReference type="NCBIfam" id="TIGR00231">
    <property type="entry name" value="small_GTP"/>
    <property type="match status" value="1"/>
</dbReference>
<organism evidence="3">
    <name type="scientific">Trepomonas sp. PC1</name>
    <dbReference type="NCBI Taxonomy" id="1076344"/>
    <lineage>
        <taxon>Eukaryota</taxon>
        <taxon>Metamonada</taxon>
        <taxon>Diplomonadida</taxon>
        <taxon>Hexamitidae</taxon>
        <taxon>Hexamitinae</taxon>
        <taxon>Trepomonas</taxon>
    </lineage>
</organism>
<reference evidence="3" key="1">
    <citation type="submission" date="2015-07" db="EMBL/GenBank/DDBJ databases">
        <title>Adaptation to a free-living lifestyle via gene acquisitions in the diplomonad Trepomonas sp. PC1.</title>
        <authorList>
            <person name="Xu F."/>
            <person name="Jerlstrom-Hultqvist J."/>
            <person name="Kolisko M."/>
            <person name="Simpson A.G.B."/>
            <person name="Roger A.J."/>
            <person name="Svard S.G."/>
            <person name="Andersson J.O."/>
        </authorList>
    </citation>
    <scope>NUCLEOTIDE SEQUENCE</scope>
    <source>
        <strain evidence="3">PC1</strain>
    </source>
</reference>
<accession>A0A146K5L8</accession>
<gene>
    <name evidence="3" type="ORF">TPC1_17288</name>
</gene>
<dbReference type="PROSITE" id="PS51421">
    <property type="entry name" value="RAS"/>
    <property type="match status" value="1"/>
</dbReference>
<proteinExistence type="predicted"/>
<dbReference type="EMBL" id="GDID01005432">
    <property type="protein sequence ID" value="JAP91174.1"/>
    <property type="molecule type" value="Transcribed_RNA"/>
</dbReference>
<dbReference type="Gene3D" id="3.40.50.300">
    <property type="entry name" value="P-loop containing nucleotide triphosphate hydrolases"/>
    <property type="match status" value="1"/>
</dbReference>
<dbReference type="InterPro" id="IPR050227">
    <property type="entry name" value="Rab"/>
</dbReference>
<dbReference type="FunFam" id="3.40.50.300:FF:001447">
    <property type="entry name" value="Ras-related protein Rab-1B"/>
    <property type="match status" value="1"/>
</dbReference>
<dbReference type="InterPro" id="IPR005225">
    <property type="entry name" value="Small_GTP-bd"/>
</dbReference>
<sequence>IGNTGVGKTQLINQFVKQQFNEQSQQTIGVSCVTKSVVYENKHRKVCMWDTAGQEKFRSITQQYFMGTHVCVLVFDLQNQQSLTDCDFWVKSFRNVMIKAPIVLVGNKCDNAPLV</sequence>